<feature type="domain" description="Endoribonuclease L-PSP/chorismate mutase-like" evidence="1">
    <location>
        <begin position="4"/>
        <end position="148"/>
    </location>
</feature>
<dbReference type="SUPFAM" id="SSF55298">
    <property type="entry name" value="YjgF-like"/>
    <property type="match status" value="1"/>
</dbReference>
<proteinExistence type="predicted"/>
<dbReference type="InterPro" id="IPR013813">
    <property type="entry name" value="Endoribo_LPSP/chorism_mut-like"/>
</dbReference>
<dbReference type="CDD" id="cd02199">
    <property type="entry name" value="YjgF_YER057c_UK114_like_1"/>
    <property type="match status" value="1"/>
</dbReference>
<dbReference type="PANTHER" id="PTHR43760:SF1">
    <property type="entry name" value="ENDORIBONUCLEASE L-PSP_CHORISMATE MUTASE-LIKE DOMAIN-CONTAINING PROTEIN"/>
    <property type="match status" value="1"/>
</dbReference>
<name>A0A383CN69_9ZZZZ</name>
<dbReference type="Pfam" id="PF14588">
    <property type="entry name" value="YjgF_endoribonc"/>
    <property type="match status" value="1"/>
</dbReference>
<protein>
    <recommendedName>
        <fullName evidence="1">Endoribonuclease L-PSP/chorismate mutase-like domain-containing protein</fullName>
    </recommendedName>
</protein>
<dbReference type="InterPro" id="IPR035959">
    <property type="entry name" value="RutC-like_sf"/>
</dbReference>
<sequence length="159" mass="17097">MTPEEKLIELGLELPKPLVMPVGATLPFPWVKLVDKTLYISGHGAQNTDGTLAGPFGSVGSDVSTEEAQASAKQIGLTILSNVKRELGDLSKIRQWTRAFGMVNAAPGFKDHPIIINGFTNLIIEIFGENVGSHTRSAVGMSSLPFNMCVEIEAQLIIH</sequence>
<evidence type="ECO:0000313" key="2">
    <source>
        <dbReference type="EMBL" id="SVE33571.1"/>
    </source>
</evidence>
<dbReference type="PANTHER" id="PTHR43760">
    <property type="entry name" value="ENDORIBONUCLEASE-RELATED"/>
    <property type="match status" value="1"/>
</dbReference>
<dbReference type="EMBL" id="UINC01210211">
    <property type="protein sequence ID" value="SVE33571.1"/>
    <property type="molecule type" value="Genomic_DNA"/>
</dbReference>
<gene>
    <name evidence="2" type="ORF">METZ01_LOCUS486425</name>
</gene>
<dbReference type="Gene3D" id="3.30.1330.40">
    <property type="entry name" value="RutC-like"/>
    <property type="match status" value="1"/>
</dbReference>
<organism evidence="2">
    <name type="scientific">marine metagenome</name>
    <dbReference type="NCBI Taxonomy" id="408172"/>
    <lineage>
        <taxon>unclassified sequences</taxon>
        <taxon>metagenomes</taxon>
        <taxon>ecological metagenomes</taxon>
    </lineage>
</organism>
<accession>A0A383CN69</accession>
<reference evidence="2" key="1">
    <citation type="submission" date="2018-05" db="EMBL/GenBank/DDBJ databases">
        <authorList>
            <person name="Lanie J.A."/>
            <person name="Ng W.-L."/>
            <person name="Kazmierczak K.M."/>
            <person name="Andrzejewski T.M."/>
            <person name="Davidsen T.M."/>
            <person name="Wayne K.J."/>
            <person name="Tettelin H."/>
            <person name="Glass J.I."/>
            <person name="Rusch D."/>
            <person name="Podicherti R."/>
            <person name="Tsui H.-C.T."/>
            <person name="Winkler M.E."/>
        </authorList>
    </citation>
    <scope>NUCLEOTIDE SEQUENCE</scope>
</reference>
<dbReference type="AlphaFoldDB" id="A0A383CN69"/>
<evidence type="ECO:0000259" key="1">
    <source>
        <dbReference type="Pfam" id="PF14588"/>
    </source>
</evidence>